<dbReference type="Proteomes" id="UP000576480">
    <property type="component" value="Unassembled WGS sequence"/>
</dbReference>
<gene>
    <name evidence="1" type="ORF">HKBW3S43_01726</name>
</gene>
<dbReference type="EMBL" id="BLSB01000304">
    <property type="protein sequence ID" value="GFP35938.1"/>
    <property type="molecule type" value="Genomic_DNA"/>
</dbReference>
<comment type="caution">
    <text evidence="1">The sequence shown here is derived from an EMBL/GenBank/DDBJ whole genome shotgun (WGS) entry which is preliminary data.</text>
</comment>
<evidence type="ECO:0000313" key="2">
    <source>
        <dbReference type="Proteomes" id="UP000576480"/>
    </source>
</evidence>
<accession>A0A6V8PU71</accession>
<dbReference type="Gene3D" id="3.90.550.10">
    <property type="entry name" value="Spore Coat Polysaccharide Biosynthesis Protein SpsA, Chain A"/>
    <property type="match status" value="1"/>
</dbReference>
<dbReference type="SUPFAM" id="SSF53448">
    <property type="entry name" value="Nucleotide-diphospho-sugar transferases"/>
    <property type="match status" value="1"/>
</dbReference>
<dbReference type="AlphaFoldDB" id="A0A6V8PU71"/>
<protein>
    <submittedName>
        <fullName evidence="1">Uncharacterized protein</fullName>
    </submittedName>
</protein>
<sequence>MYYPIMRQEELLKEYPQTKRTFVRVKEGSFTGGNLALVRPGVILNNLKLFERLYDQRKSPWGMARVIGLSCALKLLVGILSIEEAEKRLSKLIRARGKAIITREVERGMDVDKKEDLILVRNALSIRERKEIPQASC</sequence>
<organism evidence="1 2">
    <name type="scientific">Candidatus Hakubella thermalkaliphila</name>
    <dbReference type="NCBI Taxonomy" id="2754717"/>
    <lineage>
        <taxon>Bacteria</taxon>
        <taxon>Bacillati</taxon>
        <taxon>Actinomycetota</taxon>
        <taxon>Actinomycetota incertae sedis</taxon>
        <taxon>Candidatus Hakubellales</taxon>
        <taxon>Candidatus Hakubellaceae</taxon>
        <taxon>Candidatus Hakubella</taxon>
    </lineage>
</organism>
<proteinExistence type="predicted"/>
<dbReference type="InterPro" id="IPR029044">
    <property type="entry name" value="Nucleotide-diphossugar_trans"/>
</dbReference>
<name>A0A6V8PU71_9ACTN</name>
<evidence type="ECO:0000313" key="1">
    <source>
        <dbReference type="EMBL" id="GFP35938.1"/>
    </source>
</evidence>
<reference evidence="1 2" key="1">
    <citation type="journal article" date="2020" name="Front. Microbiol.">
        <title>Single-cell genomics of novel Actinobacteria with the Wood-Ljungdahl pathway discovered in a serpentinizing system.</title>
        <authorList>
            <person name="Merino N."/>
            <person name="Kawai M."/>
            <person name="Boyd E.S."/>
            <person name="Colman D.R."/>
            <person name="McGlynn S.E."/>
            <person name="Nealson K.H."/>
            <person name="Kurokawa K."/>
            <person name="Hongoh Y."/>
        </authorList>
    </citation>
    <scope>NUCLEOTIDE SEQUENCE [LARGE SCALE GENOMIC DNA]</scope>
    <source>
        <strain evidence="1 2">S43</strain>
    </source>
</reference>